<feature type="transmembrane region" description="Helical" evidence="2">
    <location>
        <begin position="520"/>
        <end position="540"/>
    </location>
</feature>
<feature type="signal peptide" evidence="3">
    <location>
        <begin position="1"/>
        <end position="21"/>
    </location>
</feature>
<accession>A0A813TFC8</accession>
<keyword evidence="2" id="KW-0472">Membrane</keyword>
<keyword evidence="2" id="KW-0812">Transmembrane</keyword>
<feature type="coiled-coil region" evidence="1">
    <location>
        <begin position="740"/>
        <end position="772"/>
    </location>
</feature>
<keyword evidence="2" id="KW-1133">Transmembrane helix</keyword>
<evidence type="ECO:0008006" key="7">
    <source>
        <dbReference type="Google" id="ProtNLM"/>
    </source>
</evidence>
<dbReference type="Proteomes" id="UP000681722">
    <property type="component" value="Unassembled WGS sequence"/>
</dbReference>
<comment type="caution">
    <text evidence="4">The sequence shown here is derived from an EMBL/GenBank/DDBJ whole genome shotgun (WGS) entry which is preliminary data.</text>
</comment>
<dbReference type="AlphaFoldDB" id="A0A813TFC8"/>
<evidence type="ECO:0000256" key="3">
    <source>
        <dbReference type="SAM" id="SignalP"/>
    </source>
</evidence>
<dbReference type="Proteomes" id="UP000663829">
    <property type="component" value="Unassembled WGS sequence"/>
</dbReference>
<sequence>MFSRLIFIIIVLTTIYHDLYALDVETLHFESGCLSANTGNVHLRLACPNQNRIKLVRLIYGYNKETSPSLSSSAVSPLFPIGSPLTQKSLCSFSIYDCIQEGHNTKVLSCNGLETCTIELTKQELLSTTTVDNSNKLPICQDFNYVQINYACVSEKVTRDICDIWKDESPILHISHTMKLKRNSSNRKRLKLNNIVSVKNNDNRCHCKIRSSLSNGQVLLQVIEMKREGKDDVLSVKKKFQSIKQQQSAPPSDCKQTTYLEIATDRLERKCMDMSSSGAIFGSGSHNFTLTYMRGTNINEAELLFWLEVRASPPKTDHNVQIICNWSKRKFTSTTTTVTAAPLRKRLTVQPKPTIDMNNAIKQSRLDLIQLNNKKDVSDSDIKLLTEEETPARLQTDDDELFLDAVAEPQHLDSENEIISNNDALFHLGKAESENEEEKQEQALIEEETLEDSTKSSYKRRKTTLTSTFSISLSEQQLESDDPQWRQLLQLNDNSQFLYNNRPIFTQTPAITREHRSSSVPIVLLLIVIIIVVIALSLYCLKVKRPDFMRRIILNGNVAVLFCCEAVKFLVCSTKASRSTATSPANTIHRHYRSELEYRTDDYSFDDEIESTTVITNNGGGDTEYGRSTKRENYPTIKSNQTLKSNKYAPTSIYSIDNESLNYTGKYDFGSPAIYDQLILNIILFYYLESMSQDSLTNGQNDEGDLVAYSSEPPSTTNSRISKVSWVRTSNDRMNGRVGLDEHIKLVKQKKEEAEVLRLQKFQEQLKKKEQKW</sequence>
<protein>
    <recommendedName>
        <fullName evidence="7">SUEL-type lectin domain-containing protein</fullName>
    </recommendedName>
</protein>
<dbReference type="EMBL" id="CAJOBC010000493">
    <property type="protein sequence ID" value="CAF3593024.1"/>
    <property type="molecule type" value="Genomic_DNA"/>
</dbReference>
<gene>
    <name evidence="4" type="ORF">GPM918_LOCUS3854</name>
    <name evidence="5" type="ORF">SRO942_LOCUS3854</name>
</gene>
<evidence type="ECO:0000313" key="4">
    <source>
        <dbReference type="EMBL" id="CAF0807503.1"/>
    </source>
</evidence>
<name>A0A813TFC8_9BILA</name>
<organism evidence="4 6">
    <name type="scientific">Didymodactylos carnosus</name>
    <dbReference type="NCBI Taxonomy" id="1234261"/>
    <lineage>
        <taxon>Eukaryota</taxon>
        <taxon>Metazoa</taxon>
        <taxon>Spiralia</taxon>
        <taxon>Gnathifera</taxon>
        <taxon>Rotifera</taxon>
        <taxon>Eurotatoria</taxon>
        <taxon>Bdelloidea</taxon>
        <taxon>Philodinida</taxon>
        <taxon>Philodinidae</taxon>
        <taxon>Didymodactylos</taxon>
    </lineage>
</organism>
<evidence type="ECO:0000313" key="5">
    <source>
        <dbReference type="EMBL" id="CAF3593024.1"/>
    </source>
</evidence>
<keyword evidence="1" id="KW-0175">Coiled coil</keyword>
<feature type="chain" id="PRO_5036223030" description="SUEL-type lectin domain-containing protein" evidence="3">
    <location>
        <begin position="22"/>
        <end position="773"/>
    </location>
</feature>
<evidence type="ECO:0000313" key="6">
    <source>
        <dbReference type="Proteomes" id="UP000663829"/>
    </source>
</evidence>
<dbReference type="OrthoDB" id="10028817at2759"/>
<dbReference type="EMBL" id="CAJNOQ010000493">
    <property type="protein sequence ID" value="CAF0807503.1"/>
    <property type="molecule type" value="Genomic_DNA"/>
</dbReference>
<proteinExistence type="predicted"/>
<keyword evidence="6" id="KW-1185">Reference proteome</keyword>
<reference evidence="4" key="1">
    <citation type="submission" date="2021-02" db="EMBL/GenBank/DDBJ databases">
        <authorList>
            <person name="Nowell W R."/>
        </authorList>
    </citation>
    <scope>NUCLEOTIDE SEQUENCE</scope>
</reference>
<keyword evidence="3" id="KW-0732">Signal</keyword>
<evidence type="ECO:0000256" key="1">
    <source>
        <dbReference type="SAM" id="Coils"/>
    </source>
</evidence>
<evidence type="ECO:0000256" key="2">
    <source>
        <dbReference type="SAM" id="Phobius"/>
    </source>
</evidence>